<dbReference type="InterPro" id="IPR036388">
    <property type="entry name" value="WH-like_DNA-bd_sf"/>
</dbReference>
<dbReference type="Proteomes" id="UP001057498">
    <property type="component" value="Chromosome"/>
</dbReference>
<dbReference type="InterPro" id="IPR039422">
    <property type="entry name" value="MarR/SlyA-like"/>
</dbReference>
<evidence type="ECO:0000259" key="1">
    <source>
        <dbReference type="PROSITE" id="PS50995"/>
    </source>
</evidence>
<dbReference type="EMBL" id="AP025730">
    <property type="protein sequence ID" value="BDI03833.1"/>
    <property type="molecule type" value="Genomic_DNA"/>
</dbReference>
<dbReference type="PROSITE" id="PS50995">
    <property type="entry name" value="HTH_MARR_2"/>
    <property type="match status" value="1"/>
</dbReference>
<gene>
    <name evidence="2" type="ORF">CATMQ487_08030</name>
</gene>
<name>A0ABM7YI10_9BURK</name>
<dbReference type="SUPFAM" id="SSF46785">
    <property type="entry name" value="Winged helix' DNA-binding domain"/>
    <property type="match status" value="1"/>
</dbReference>
<accession>A0ABM7YI10</accession>
<keyword evidence="3" id="KW-1185">Reference proteome</keyword>
<dbReference type="RefSeq" id="WP_251972084.1">
    <property type="nucleotide sequence ID" value="NZ_AP025730.1"/>
</dbReference>
<sequence length="136" mass="15326">MKPLRTLLAQRYAWLENRLHVGAEQAGYGYVTPAMSRMFGQMGREPVSLSELARRLIVSRQAVHQLANEALRHGLVELVASPTNRRVRLLKFTPQGEAMFASGTQGLREIERQLAERIGADDMAELLRILAKDWGD</sequence>
<dbReference type="Gene3D" id="1.10.10.10">
    <property type="entry name" value="Winged helix-like DNA-binding domain superfamily/Winged helix DNA-binding domain"/>
    <property type="match status" value="1"/>
</dbReference>
<organism evidence="2 3">
    <name type="scientific">Sphaerotilus microaerophilus</name>
    <dbReference type="NCBI Taxonomy" id="2914710"/>
    <lineage>
        <taxon>Bacteria</taxon>
        <taxon>Pseudomonadati</taxon>
        <taxon>Pseudomonadota</taxon>
        <taxon>Betaproteobacteria</taxon>
        <taxon>Burkholderiales</taxon>
        <taxon>Sphaerotilaceae</taxon>
        <taxon>Sphaerotilus</taxon>
    </lineage>
</organism>
<evidence type="ECO:0000313" key="3">
    <source>
        <dbReference type="Proteomes" id="UP001057498"/>
    </source>
</evidence>
<proteinExistence type="predicted"/>
<dbReference type="Pfam" id="PF12802">
    <property type="entry name" value="MarR_2"/>
    <property type="match status" value="1"/>
</dbReference>
<dbReference type="PANTHER" id="PTHR33164">
    <property type="entry name" value="TRANSCRIPTIONAL REGULATOR, MARR FAMILY"/>
    <property type="match status" value="1"/>
</dbReference>
<dbReference type="PANTHER" id="PTHR33164:SF57">
    <property type="entry name" value="MARR-FAMILY TRANSCRIPTIONAL REGULATOR"/>
    <property type="match status" value="1"/>
</dbReference>
<reference evidence="2" key="1">
    <citation type="submission" date="2022-04" db="EMBL/GenBank/DDBJ databases">
        <title>Whole genome sequence of Sphaerotilus sp. FB-5.</title>
        <authorList>
            <person name="Takeda M."/>
            <person name="Narihara S."/>
            <person name="Akimoto M."/>
            <person name="Akimoto R."/>
            <person name="Nishiyashiki S."/>
            <person name="Murakami T."/>
        </authorList>
    </citation>
    <scope>NUCLEOTIDE SEQUENCE</scope>
    <source>
        <strain evidence="2">FB-5</strain>
    </source>
</reference>
<dbReference type="InterPro" id="IPR036390">
    <property type="entry name" value="WH_DNA-bd_sf"/>
</dbReference>
<dbReference type="InterPro" id="IPR000835">
    <property type="entry name" value="HTH_MarR-typ"/>
</dbReference>
<feature type="domain" description="HTH marR-type" evidence="1">
    <location>
        <begin position="1"/>
        <end position="135"/>
    </location>
</feature>
<dbReference type="SMART" id="SM00347">
    <property type="entry name" value="HTH_MARR"/>
    <property type="match status" value="1"/>
</dbReference>
<protein>
    <recommendedName>
        <fullName evidence="1">HTH marR-type domain-containing protein</fullName>
    </recommendedName>
</protein>
<evidence type="ECO:0000313" key="2">
    <source>
        <dbReference type="EMBL" id="BDI03833.1"/>
    </source>
</evidence>